<accession>A0A3F3H667</accession>
<evidence type="ECO:0000256" key="1">
    <source>
        <dbReference type="SAM" id="MobiDB-lite"/>
    </source>
</evidence>
<dbReference type="Proteomes" id="UP000064514">
    <property type="component" value="Unassembled WGS sequence"/>
</dbReference>
<reference evidence="2" key="1">
    <citation type="journal article" date="2015" name="BMC Genomics">
        <title>Comparative genomics of Fructobacillus spp. and Leuconostoc spp. reveals niche-specific evolution of Fructobacillus spp.</title>
        <authorList>
            <person name="Endo A."/>
            <person name="Tanizawa Y."/>
            <person name="Tanaka N."/>
            <person name="Maeno S."/>
            <person name="Kumar H."/>
            <person name="Shiwa Y."/>
            <person name="Okada S."/>
            <person name="Yoshikawa H."/>
            <person name="Dicks L."/>
            <person name="Nakagawa J."/>
            <person name="Arita M."/>
        </authorList>
    </citation>
    <scope>NUCLEOTIDE SEQUENCE [LARGE SCALE GENOMIC DNA]</scope>
    <source>
        <strain evidence="2">F214-1</strain>
    </source>
</reference>
<gene>
    <name evidence="2" type="ORF">FTRO_0240070</name>
</gene>
<dbReference type="RefSeq" id="WP_059394348.1">
    <property type="nucleotide sequence ID" value="NZ_DF968101.1"/>
</dbReference>
<protein>
    <recommendedName>
        <fullName evidence="3">DnaD domain-containing protein</fullName>
    </recommendedName>
</protein>
<evidence type="ECO:0008006" key="3">
    <source>
        <dbReference type="Google" id="ProtNLM"/>
    </source>
</evidence>
<evidence type="ECO:0000313" key="2">
    <source>
        <dbReference type="EMBL" id="GAP05032.1"/>
    </source>
</evidence>
<name>A0A3F3H667_9LACO</name>
<dbReference type="STRING" id="709323.GCA_001047135_01596"/>
<sequence length="308" mass="35706">MGSSKLLIQESPMQFQPSLAKILGSSDRAIVLQQIHYWMERSGKSFDGKTWVFNTIGDWENQFIWMSESTVKRTLKFLTDENFLITGNYNKQKFDKTKWYTIDYERLNSALVQYEQIDKNKTSNRTVQFDPMEDVNLERSEQVNLTPSEQVNLTRPIPLDYQENNQETTPLDYGEMESVNPAKDMLKIFNAATNRQLNNSGIFGQLVFKNISVQEFQDVMNYIMDNWSEDIIAKFSSATLVKKFDQYSDKASEFGYRDGKRPKKTTKKQEPKITKNADVQLQSQSQDEQPAEAPDDLLALLNGRKTHL</sequence>
<proteinExistence type="predicted"/>
<feature type="region of interest" description="Disordered" evidence="1">
    <location>
        <begin position="253"/>
        <end position="308"/>
    </location>
</feature>
<dbReference type="EMBL" id="DF968101">
    <property type="protein sequence ID" value="GAP05032.1"/>
    <property type="molecule type" value="Genomic_DNA"/>
</dbReference>
<dbReference type="AlphaFoldDB" id="A0A3F3H667"/>
<organism evidence="2">
    <name type="scientific">Fructobacillus tropaeoli</name>
    <dbReference type="NCBI Taxonomy" id="709323"/>
    <lineage>
        <taxon>Bacteria</taxon>
        <taxon>Bacillati</taxon>
        <taxon>Bacillota</taxon>
        <taxon>Bacilli</taxon>
        <taxon>Lactobacillales</taxon>
        <taxon>Lactobacillaceae</taxon>
        <taxon>Fructobacillus</taxon>
    </lineage>
</organism>
<feature type="compositionally biased region" description="Polar residues" evidence="1">
    <location>
        <begin position="277"/>
        <end position="288"/>
    </location>
</feature>